<comment type="subcellular location">
    <subcellularLocation>
        <location evidence="5">Cytoplasm</location>
    </subcellularLocation>
</comment>
<dbReference type="Pfam" id="PF00583">
    <property type="entry name" value="Acetyltransf_1"/>
    <property type="match status" value="1"/>
</dbReference>
<dbReference type="InterPro" id="IPR050680">
    <property type="entry name" value="YpeA/RimI_acetyltransf"/>
</dbReference>
<dbReference type="PANTHER" id="PTHR43420">
    <property type="entry name" value="ACETYLTRANSFERASE"/>
    <property type="match status" value="1"/>
</dbReference>
<dbReference type="EC" id="2.3.1.266" evidence="5"/>
<feature type="coiled-coil region" evidence="6">
    <location>
        <begin position="86"/>
        <end position="113"/>
    </location>
</feature>
<evidence type="ECO:0000256" key="4">
    <source>
        <dbReference type="ARBA" id="ARBA00023315"/>
    </source>
</evidence>
<keyword evidence="6" id="KW-0175">Coiled coil</keyword>
<evidence type="ECO:0000256" key="3">
    <source>
        <dbReference type="ARBA" id="ARBA00022679"/>
    </source>
</evidence>
<organism evidence="8 9">
    <name type="scientific">Acetobacter aceti</name>
    <dbReference type="NCBI Taxonomy" id="435"/>
    <lineage>
        <taxon>Bacteria</taxon>
        <taxon>Pseudomonadati</taxon>
        <taxon>Pseudomonadota</taxon>
        <taxon>Alphaproteobacteria</taxon>
        <taxon>Acetobacterales</taxon>
        <taxon>Acetobacteraceae</taxon>
        <taxon>Acetobacter</taxon>
        <taxon>Acetobacter subgen. Acetobacter</taxon>
    </lineage>
</organism>
<dbReference type="GO" id="GO:0005737">
    <property type="term" value="C:cytoplasm"/>
    <property type="evidence" value="ECO:0007669"/>
    <property type="project" value="UniProtKB-SubCell"/>
</dbReference>
<evidence type="ECO:0000256" key="2">
    <source>
        <dbReference type="ARBA" id="ARBA00022490"/>
    </source>
</evidence>
<dbReference type="InterPro" id="IPR000182">
    <property type="entry name" value="GNAT_dom"/>
</dbReference>
<dbReference type="EMBL" id="CP014692">
    <property type="protein sequence ID" value="AQS86018.1"/>
    <property type="molecule type" value="Genomic_DNA"/>
</dbReference>
<keyword evidence="3 8" id="KW-0808">Transferase</keyword>
<feature type="domain" description="N-acetyltransferase" evidence="7">
    <location>
        <begin position="14"/>
        <end position="152"/>
    </location>
</feature>
<gene>
    <name evidence="8" type="ORF">A0U92_16065</name>
</gene>
<dbReference type="InterPro" id="IPR006464">
    <property type="entry name" value="AcTrfase_RimI/Ard1"/>
</dbReference>
<protein>
    <recommendedName>
        <fullName evidence="5">[Ribosomal protein bS18]-alanine N-acetyltransferase</fullName>
        <ecNumber evidence="5">2.3.1.266</ecNumber>
    </recommendedName>
</protein>
<dbReference type="CDD" id="cd04301">
    <property type="entry name" value="NAT_SF"/>
    <property type="match status" value="1"/>
</dbReference>
<evidence type="ECO:0000313" key="9">
    <source>
        <dbReference type="Proteomes" id="UP000188937"/>
    </source>
</evidence>
<comment type="similarity">
    <text evidence="1 5">Belongs to the acetyltransferase family. RimI subfamily.</text>
</comment>
<dbReference type="PANTHER" id="PTHR43420:SF44">
    <property type="entry name" value="ACETYLTRANSFERASE YPEA"/>
    <property type="match status" value="1"/>
</dbReference>
<evidence type="ECO:0000313" key="8">
    <source>
        <dbReference type="EMBL" id="AQS86018.1"/>
    </source>
</evidence>
<dbReference type="OrthoDB" id="9804026at2"/>
<dbReference type="Proteomes" id="UP000188937">
    <property type="component" value="Chromosome"/>
</dbReference>
<evidence type="ECO:0000256" key="1">
    <source>
        <dbReference type="ARBA" id="ARBA00005395"/>
    </source>
</evidence>
<accession>A0A1U9KJU5</accession>
<dbReference type="GO" id="GO:0008999">
    <property type="term" value="F:protein-N-terminal-alanine acetyltransferase activity"/>
    <property type="evidence" value="ECO:0007669"/>
    <property type="project" value="UniProtKB-EC"/>
</dbReference>
<comment type="catalytic activity">
    <reaction evidence="5">
        <text>N-terminal L-alanyl-[ribosomal protein bS18] + acetyl-CoA = N-terminal N(alpha)-acetyl-L-alanyl-[ribosomal protein bS18] + CoA + H(+)</text>
        <dbReference type="Rhea" id="RHEA:43756"/>
        <dbReference type="Rhea" id="RHEA-COMP:10676"/>
        <dbReference type="Rhea" id="RHEA-COMP:10677"/>
        <dbReference type="ChEBI" id="CHEBI:15378"/>
        <dbReference type="ChEBI" id="CHEBI:57287"/>
        <dbReference type="ChEBI" id="CHEBI:57288"/>
        <dbReference type="ChEBI" id="CHEBI:64718"/>
        <dbReference type="ChEBI" id="CHEBI:83683"/>
        <dbReference type="EC" id="2.3.1.266"/>
    </reaction>
</comment>
<name>A0A1U9KJU5_ACEAC</name>
<dbReference type="PROSITE" id="PS51186">
    <property type="entry name" value="GNAT"/>
    <property type="match status" value="1"/>
</dbReference>
<evidence type="ECO:0000259" key="7">
    <source>
        <dbReference type="PROSITE" id="PS51186"/>
    </source>
</evidence>
<sequence>MISFSDLMTSEKGSVFSPVFATLHATAFAETARWTEDAFTQLFATPGTEALLASVEEEPVGFILVRSVLDEAEILTLAVVPEWRRHGIARKLLQRLEQELDQKQVRKLFLEVSTTNTPAKKLYTSTGFITAGIRKRYYEDGSDAIVMAREITKA</sequence>
<dbReference type="InterPro" id="IPR016181">
    <property type="entry name" value="Acyl_CoA_acyltransferase"/>
</dbReference>
<dbReference type="AlphaFoldDB" id="A0A1U9KJU5"/>
<comment type="function">
    <text evidence="5">Acetylates the N-terminal alanine of ribosomal protein bS18.</text>
</comment>
<proteinExistence type="inferred from homology"/>
<evidence type="ECO:0000256" key="5">
    <source>
        <dbReference type="RuleBase" id="RU363094"/>
    </source>
</evidence>
<dbReference type="SUPFAM" id="SSF55729">
    <property type="entry name" value="Acyl-CoA N-acyltransferases (Nat)"/>
    <property type="match status" value="1"/>
</dbReference>
<reference evidence="8 9" key="1">
    <citation type="submission" date="2016-03" db="EMBL/GenBank/DDBJ databases">
        <title>Acetic acid bacteria sequencing.</title>
        <authorList>
            <person name="Brandt J."/>
            <person name="Jakob F."/>
            <person name="Vogel R.F."/>
        </authorList>
    </citation>
    <scope>NUCLEOTIDE SEQUENCE [LARGE SCALE GENOMIC DNA]</scope>
    <source>
        <strain evidence="8 9">TMW2.1153</strain>
    </source>
</reference>
<dbReference type="Gene3D" id="3.40.630.30">
    <property type="match status" value="1"/>
</dbReference>
<evidence type="ECO:0000256" key="6">
    <source>
        <dbReference type="SAM" id="Coils"/>
    </source>
</evidence>
<keyword evidence="2 5" id="KW-0963">Cytoplasm</keyword>
<dbReference type="KEGG" id="aace:A0U92_16065"/>
<dbReference type="STRING" id="435.A0U92_16065"/>
<keyword evidence="9" id="KW-1185">Reference proteome</keyword>
<dbReference type="NCBIfam" id="TIGR01575">
    <property type="entry name" value="rimI"/>
    <property type="match status" value="1"/>
</dbReference>
<keyword evidence="4" id="KW-0012">Acyltransferase</keyword>